<dbReference type="PANTHER" id="PTHR32322">
    <property type="entry name" value="INNER MEMBRANE TRANSPORTER"/>
    <property type="match status" value="1"/>
</dbReference>
<proteinExistence type="inferred from homology"/>
<feature type="transmembrane region" description="Helical" evidence="6">
    <location>
        <begin position="214"/>
        <end position="235"/>
    </location>
</feature>
<dbReference type="InterPro" id="IPR050638">
    <property type="entry name" value="AA-Vitamin_Transporters"/>
</dbReference>
<keyword evidence="5 6" id="KW-0472">Membrane</keyword>
<sequence>MPGLRRFPLPLIAAFFALYVIWGSTYLVIRIGVEYWPPLLLAGIRFVIAGTLMYAFLRWRGAPAPTWAQWKAAGIIGILLLACGNGGVSVAEHMGVASGVAALAVATVPLFTLLCGYFWGARNTRLEWAGIVLGLIGIAMLNLGSNLQSSPLGALLLVFAAASWAFGSVWSKHLPLPQGAMASAVEMLVGGVALLIGSALSGEHLQAMPPVEGWAALAYLTFFGSIIAFNAYMYLLKNVRPAAATSYAYVNPAVAVLLGIVFVGETIGVEEGLAMLVIISAVVLIGLPQWRRAPVQPAVAVPTESRVN</sequence>
<comment type="similarity">
    <text evidence="2">Belongs to the EamA transporter family.</text>
</comment>
<protein>
    <submittedName>
        <fullName evidence="8">Drug/metabolite exporter YedA</fullName>
    </submittedName>
</protein>
<evidence type="ECO:0000256" key="4">
    <source>
        <dbReference type="ARBA" id="ARBA00022989"/>
    </source>
</evidence>
<dbReference type="Pfam" id="PF00892">
    <property type="entry name" value="EamA"/>
    <property type="match status" value="2"/>
</dbReference>
<evidence type="ECO:0000256" key="3">
    <source>
        <dbReference type="ARBA" id="ARBA00022692"/>
    </source>
</evidence>
<evidence type="ECO:0000313" key="8">
    <source>
        <dbReference type="EMBL" id="QAY84184.1"/>
    </source>
</evidence>
<reference evidence="8 9" key="1">
    <citation type="submission" date="2017-11" db="EMBL/GenBank/DDBJ databases">
        <title>Genome sequence of Pseudomonas arsenicoxydans ACM1.</title>
        <authorList>
            <person name="Nascimento F.X."/>
        </authorList>
    </citation>
    <scope>NUCLEOTIDE SEQUENCE [LARGE SCALE GENOMIC DNA]</scope>
    <source>
        <strain evidence="8 9">ACM1</strain>
    </source>
</reference>
<dbReference type="GO" id="GO:0016020">
    <property type="term" value="C:membrane"/>
    <property type="evidence" value="ECO:0007669"/>
    <property type="project" value="UniProtKB-SubCell"/>
</dbReference>
<feature type="transmembrane region" description="Helical" evidence="6">
    <location>
        <begin position="126"/>
        <end position="145"/>
    </location>
</feature>
<feature type="transmembrane region" description="Helical" evidence="6">
    <location>
        <begin position="273"/>
        <end position="290"/>
    </location>
</feature>
<dbReference type="EMBL" id="CP024767">
    <property type="protein sequence ID" value="QAY84184.1"/>
    <property type="molecule type" value="Genomic_DNA"/>
</dbReference>
<dbReference type="RefSeq" id="WP_208671343.1">
    <property type="nucleotide sequence ID" value="NZ_CP024767.1"/>
</dbReference>
<accession>A0A4V0YJM7</accession>
<dbReference type="InterPro" id="IPR000620">
    <property type="entry name" value="EamA_dom"/>
</dbReference>
<evidence type="ECO:0000256" key="6">
    <source>
        <dbReference type="SAM" id="Phobius"/>
    </source>
</evidence>
<keyword evidence="9" id="KW-1185">Reference proteome</keyword>
<evidence type="ECO:0000256" key="1">
    <source>
        <dbReference type="ARBA" id="ARBA00004141"/>
    </source>
</evidence>
<dbReference type="PANTHER" id="PTHR32322:SF2">
    <property type="entry name" value="EAMA DOMAIN-CONTAINING PROTEIN"/>
    <property type="match status" value="1"/>
</dbReference>
<keyword evidence="3 6" id="KW-0812">Transmembrane</keyword>
<dbReference type="InterPro" id="IPR037185">
    <property type="entry name" value="EmrE-like"/>
</dbReference>
<feature type="transmembrane region" description="Helical" evidence="6">
    <location>
        <begin position="247"/>
        <end position="267"/>
    </location>
</feature>
<evidence type="ECO:0000313" key="9">
    <source>
        <dbReference type="Proteomes" id="UP000291121"/>
    </source>
</evidence>
<dbReference type="Proteomes" id="UP000291121">
    <property type="component" value="Chromosome"/>
</dbReference>
<feature type="transmembrane region" description="Helical" evidence="6">
    <location>
        <begin position="7"/>
        <end position="29"/>
    </location>
</feature>
<dbReference type="SUPFAM" id="SSF103481">
    <property type="entry name" value="Multidrug resistance efflux transporter EmrE"/>
    <property type="match status" value="2"/>
</dbReference>
<evidence type="ECO:0000259" key="7">
    <source>
        <dbReference type="Pfam" id="PF00892"/>
    </source>
</evidence>
<evidence type="ECO:0000256" key="2">
    <source>
        <dbReference type="ARBA" id="ARBA00007362"/>
    </source>
</evidence>
<name>A0A4V0YJM7_9PSED</name>
<feature type="domain" description="EamA" evidence="7">
    <location>
        <begin position="152"/>
        <end position="286"/>
    </location>
</feature>
<feature type="domain" description="EamA" evidence="7">
    <location>
        <begin position="13"/>
        <end position="142"/>
    </location>
</feature>
<organism evidence="8 9">
    <name type="scientific">Pseudomonas arsenicoxydans</name>
    <dbReference type="NCBI Taxonomy" id="702115"/>
    <lineage>
        <taxon>Bacteria</taxon>
        <taxon>Pseudomonadati</taxon>
        <taxon>Pseudomonadota</taxon>
        <taxon>Gammaproteobacteria</taxon>
        <taxon>Pseudomonadales</taxon>
        <taxon>Pseudomonadaceae</taxon>
        <taxon>Pseudomonas</taxon>
    </lineage>
</organism>
<dbReference type="AlphaFoldDB" id="A0A4V0YJM7"/>
<feature type="transmembrane region" description="Helical" evidence="6">
    <location>
        <begin position="35"/>
        <end position="57"/>
    </location>
</feature>
<keyword evidence="4 6" id="KW-1133">Transmembrane helix</keyword>
<comment type="subcellular location">
    <subcellularLocation>
        <location evidence="1">Membrane</location>
        <topology evidence="1">Multi-pass membrane protein</topology>
    </subcellularLocation>
</comment>
<gene>
    <name evidence="8" type="ORF">CUN61_09370</name>
</gene>
<dbReference type="NCBIfam" id="NF008432">
    <property type="entry name" value="PRK11272.1"/>
    <property type="match status" value="1"/>
</dbReference>
<feature type="transmembrane region" description="Helical" evidence="6">
    <location>
        <begin position="69"/>
        <end position="90"/>
    </location>
</feature>
<feature type="transmembrane region" description="Helical" evidence="6">
    <location>
        <begin position="96"/>
        <end position="119"/>
    </location>
</feature>
<feature type="transmembrane region" description="Helical" evidence="6">
    <location>
        <begin position="182"/>
        <end position="202"/>
    </location>
</feature>
<evidence type="ECO:0000256" key="5">
    <source>
        <dbReference type="ARBA" id="ARBA00023136"/>
    </source>
</evidence>
<feature type="transmembrane region" description="Helical" evidence="6">
    <location>
        <begin position="151"/>
        <end position="170"/>
    </location>
</feature>